<keyword evidence="5" id="KW-1185">Reference proteome</keyword>
<feature type="transmembrane region" description="Helical" evidence="1">
    <location>
        <begin position="17"/>
        <end position="37"/>
    </location>
</feature>
<keyword evidence="1" id="KW-0472">Membrane</keyword>
<protein>
    <recommendedName>
        <fullName evidence="6">DUF485 domain-containing protein</fullName>
    </recommendedName>
</protein>
<reference evidence="2 4" key="3">
    <citation type="submission" date="2019-07" db="EMBL/GenBank/DDBJ databases">
        <title>Whole genome shotgun sequence of Methylobacterium oxalidis NBRC 107715.</title>
        <authorList>
            <person name="Hosoyama A."/>
            <person name="Uohara A."/>
            <person name="Ohji S."/>
            <person name="Ichikawa N."/>
        </authorList>
    </citation>
    <scope>NUCLEOTIDE SEQUENCE [LARGE SCALE GENOMIC DNA]</scope>
    <source>
        <strain evidence="2 4">NBRC 107715</strain>
    </source>
</reference>
<gene>
    <name evidence="3" type="ORF">GCM10007888_18650</name>
    <name evidence="2" type="ORF">MOX02_53930</name>
</gene>
<dbReference type="EMBL" id="BJZU01000149">
    <property type="protein sequence ID" value="GEP07355.1"/>
    <property type="molecule type" value="Genomic_DNA"/>
</dbReference>
<evidence type="ECO:0000313" key="2">
    <source>
        <dbReference type="EMBL" id="GEP07355.1"/>
    </source>
</evidence>
<feature type="transmembrane region" description="Helical" evidence="1">
    <location>
        <begin position="49"/>
        <end position="69"/>
    </location>
</feature>
<dbReference type="Proteomes" id="UP000321960">
    <property type="component" value="Unassembled WGS sequence"/>
</dbReference>
<dbReference type="RefSeq" id="WP_147028819.1">
    <property type="nucleotide sequence ID" value="NZ_BJZU01000149.1"/>
</dbReference>
<sequence length="101" mass="11356">MSHQDPRVGRMFRRDSIAAIGAVITVWLIYAFTFWMMRPAFAASGLTGIMIGLGACVLFLNTAAVLAMIRHYGEDRAAIYGTDIYYLDRLRQVRREQGGQP</sequence>
<dbReference type="Proteomes" id="UP001156856">
    <property type="component" value="Unassembled WGS sequence"/>
</dbReference>
<dbReference type="OrthoDB" id="7933134at2"/>
<reference evidence="3" key="4">
    <citation type="submission" date="2023-01" db="EMBL/GenBank/DDBJ databases">
        <title>Draft genome sequence of Methylobacterium oxalidis strain NBRC 107715.</title>
        <authorList>
            <person name="Sun Q."/>
            <person name="Mori K."/>
        </authorList>
    </citation>
    <scope>NUCLEOTIDE SEQUENCE</scope>
    <source>
        <strain evidence="3">NBRC 107715</strain>
    </source>
</reference>
<dbReference type="AlphaFoldDB" id="A0A512JBT0"/>
<reference evidence="5" key="2">
    <citation type="journal article" date="2019" name="Int. J. Syst. Evol. Microbiol.">
        <title>The Global Catalogue of Microorganisms (GCM) 10K type strain sequencing project: providing services to taxonomists for standard genome sequencing and annotation.</title>
        <authorList>
            <consortium name="The Broad Institute Genomics Platform"/>
            <consortium name="The Broad Institute Genome Sequencing Center for Infectious Disease"/>
            <person name="Wu L."/>
            <person name="Ma J."/>
        </authorList>
    </citation>
    <scope>NUCLEOTIDE SEQUENCE [LARGE SCALE GENOMIC DNA]</scope>
    <source>
        <strain evidence="5">NBRC 107715</strain>
    </source>
</reference>
<name>A0A512JBT0_9HYPH</name>
<organism evidence="2 4">
    <name type="scientific">Methylobacterium oxalidis</name>
    <dbReference type="NCBI Taxonomy" id="944322"/>
    <lineage>
        <taxon>Bacteria</taxon>
        <taxon>Pseudomonadati</taxon>
        <taxon>Pseudomonadota</taxon>
        <taxon>Alphaproteobacteria</taxon>
        <taxon>Hyphomicrobiales</taxon>
        <taxon>Methylobacteriaceae</taxon>
        <taxon>Methylobacterium</taxon>
    </lineage>
</organism>
<comment type="caution">
    <text evidence="2">The sequence shown here is derived from an EMBL/GenBank/DDBJ whole genome shotgun (WGS) entry which is preliminary data.</text>
</comment>
<keyword evidence="1" id="KW-0812">Transmembrane</keyword>
<keyword evidence="1" id="KW-1133">Transmembrane helix</keyword>
<evidence type="ECO:0000313" key="4">
    <source>
        <dbReference type="Proteomes" id="UP000321960"/>
    </source>
</evidence>
<reference evidence="3" key="1">
    <citation type="journal article" date="2014" name="Int. J. Syst. Evol. Microbiol.">
        <title>Complete genome of a new Firmicutes species belonging to the dominant human colonic microbiota ('Ruminococcus bicirculans') reveals two chromosomes and a selective capacity to utilize plant glucans.</title>
        <authorList>
            <consortium name="NISC Comparative Sequencing Program"/>
            <person name="Wegmann U."/>
            <person name="Louis P."/>
            <person name="Goesmann A."/>
            <person name="Henrissat B."/>
            <person name="Duncan S.H."/>
            <person name="Flint H.J."/>
        </authorList>
    </citation>
    <scope>NUCLEOTIDE SEQUENCE</scope>
    <source>
        <strain evidence="3">NBRC 107715</strain>
    </source>
</reference>
<evidence type="ECO:0000256" key="1">
    <source>
        <dbReference type="SAM" id="Phobius"/>
    </source>
</evidence>
<evidence type="ECO:0000313" key="5">
    <source>
        <dbReference type="Proteomes" id="UP001156856"/>
    </source>
</evidence>
<proteinExistence type="predicted"/>
<dbReference type="EMBL" id="BSPK01000024">
    <property type="protein sequence ID" value="GLS63484.1"/>
    <property type="molecule type" value="Genomic_DNA"/>
</dbReference>
<accession>A0A512JBT0</accession>
<evidence type="ECO:0000313" key="3">
    <source>
        <dbReference type="EMBL" id="GLS63484.1"/>
    </source>
</evidence>
<evidence type="ECO:0008006" key="6">
    <source>
        <dbReference type="Google" id="ProtNLM"/>
    </source>
</evidence>